<feature type="transmembrane region" description="Helical" evidence="2">
    <location>
        <begin position="105"/>
        <end position="128"/>
    </location>
</feature>
<feature type="domain" description="Histidine kinase" evidence="3">
    <location>
        <begin position="382"/>
        <end position="473"/>
    </location>
</feature>
<keyword evidence="4" id="KW-0418">Kinase</keyword>
<evidence type="ECO:0000259" key="3">
    <source>
        <dbReference type="PROSITE" id="PS50109"/>
    </source>
</evidence>
<dbReference type="Gene3D" id="3.30.565.10">
    <property type="entry name" value="Histidine kinase-like ATPase, C-terminal domain"/>
    <property type="match status" value="1"/>
</dbReference>
<accession>A0A518EUL5</accession>
<name>A0A518EUL5_9BACT</name>
<dbReference type="PANTHER" id="PTHR34220:SF7">
    <property type="entry name" value="SENSOR HISTIDINE KINASE YPDA"/>
    <property type="match status" value="1"/>
</dbReference>
<dbReference type="SUPFAM" id="SSF55874">
    <property type="entry name" value="ATPase domain of HSP90 chaperone/DNA topoisomerase II/histidine kinase"/>
    <property type="match status" value="1"/>
</dbReference>
<dbReference type="PROSITE" id="PS50109">
    <property type="entry name" value="HIS_KIN"/>
    <property type="match status" value="1"/>
</dbReference>
<dbReference type="PANTHER" id="PTHR34220">
    <property type="entry name" value="SENSOR HISTIDINE KINASE YPDA"/>
    <property type="match status" value="1"/>
</dbReference>
<keyword evidence="5" id="KW-1185">Reference proteome</keyword>
<keyword evidence="2" id="KW-0472">Membrane</keyword>
<dbReference type="OrthoDB" id="9776552at2"/>
<dbReference type="InterPro" id="IPR050640">
    <property type="entry name" value="Bact_2-comp_sensor_kinase"/>
</dbReference>
<dbReference type="GO" id="GO:0000155">
    <property type="term" value="F:phosphorelay sensor kinase activity"/>
    <property type="evidence" value="ECO:0007669"/>
    <property type="project" value="InterPro"/>
</dbReference>
<evidence type="ECO:0000313" key="5">
    <source>
        <dbReference type="Proteomes" id="UP000320390"/>
    </source>
</evidence>
<dbReference type="GO" id="GO:0016020">
    <property type="term" value="C:membrane"/>
    <property type="evidence" value="ECO:0007669"/>
    <property type="project" value="InterPro"/>
</dbReference>
<dbReference type="InterPro" id="IPR036890">
    <property type="entry name" value="HATPase_C_sf"/>
</dbReference>
<feature type="transmembrane region" description="Helical" evidence="2">
    <location>
        <begin position="35"/>
        <end position="55"/>
    </location>
</feature>
<dbReference type="SMART" id="SM00387">
    <property type="entry name" value="HATPase_c"/>
    <property type="match status" value="1"/>
</dbReference>
<keyword evidence="2" id="KW-0812">Transmembrane</keyword>
<proteinExistence type="predicted"/>
<dbReference type="RefSeq" id="WP_145199207.1">
    <property type="nucleotide sequence ID" value="NZ_CP036434.1"/>
</dbReference>
<dbReference type="EMBL" id="CP036434">
    <property type="protein sequence ID" value="QDV07754.1"/>
    <property type="molecule type" value="Genomic_DNA"/>
</dbReference>
<dbReference type="Proteomes" id="UP000320390">
    <property type="component" value="Chromosome"/>
</dbReference>
<dbReference type="AlphaFoldDB" id="A0A518EUL5"/>
<protein>
    <submittedName>
        <fullName evidence="4">Sensor histidine kinase YehU</fullName>
        <ecNumber evidence="4">2.7.13.3</ecNumber>
    </submittedName>
</protein>
<sequence length="488" mass="52679">MPGTSTATTTASGCAPLGAHPAADVELWLSSPIRLALLAIVAILLATLATSIGEIELVSAGGMDERDVDVLWRQGLLWTLWAVVTPPLLWVAIRMGRFISHWPLLVLAHLILATIVGAAFLCAEIAVIEAGQTAEETASFARGVRWSEERGDGERDSRRRRDGRTPGEGDLAAAEPGTSPPDRPIEEGRSSDNGFANRPPGRPPTGPMSRRRWMRRVASFNISTGDLRADFERRWPLRVPRYALVYFSLIGIGLGIRAFLNGRLQERHAARLESDLSRARLDALKGQLHPHFLFNSLHSVGGLIRTSRGDDALTALASIGDLLRTSLDAEPEQFVPLEREIELIRRYLDVETLRLGDRLKITIDVPPELLPAEVPTFIAQPLVENAIKHAVASRSGGGSVLLRARAEDGVRLILDVEDDGPGYAPRAGHAGVGISHVTQRLEALFGGAATLEVGSMPAGSAGTRARLTLPLDDIDGPLDHLDGEAESE</sequence>
<reference evidence="4 5" key="1">
    <citation type="submission" date="2019-02" db="EMBL/GenBank/DDBJ databases">
        <title>Deep-cultivation of Planctomycetes and their phenomic and genomic characterization uncovers novel biology.</title>
        <authorList>
            <person name="Wiegand S."/>
            <person name="Jogler M."/>
            <person name="Boedeker C."/>
            <person name="Pinto D."/>
            <person name="Vollmers J."/>
            <person name="Rivas-Marin E."/>
            <person name="Kohn T."/>
            <person name="Peeters S.H."/>
            <person name="Heuer A."/>
            <person name="Rast P."/>
            <person name="Oberbeckmann S."/>
            <person name="Bunk B."/>
            <person name="Jeske O."/>
            <person name="Meyerdierks A."/>
            <person name="Storesund J.E."/>
            <person name="Kallscheuer N."/>
            <person name="Luecker S."/>
            <person name="Lage O.M."/>
            <person name="Pohl T."/>
            <person name="Merkel B.J."/>
            <person name="Hornburger P."/>
            <person name="Mueller R.-W."/>
            <person name="Bruemmer F."/>
            <person name="Labrenz M."/>
            <person name="Spormann A.M."/>
            <person name="Op den Camp H."/>
            <person name="Overmann J."/>
            <person name="Amann R."/>
            <person name="Jetten M.S.M."/>
            <person name="Mascher T."/>
            <person name="Medema M.H."/>
            <person name="Devos D.P."/>
            <person name="Kaster A.-K."/>
            <person name="Ovreas L."/>
            <person name="Rohde M."/>
            <person name="Galperin M.Y."/>
            <person name="Jogler C."/>
        </authorList>
    </citation>
    <scope>NUCLEOTIDE SEQUENCE [LARGE SCALE GENOMIC DNA]</scope>
    <source>
        <strain evidence="4 5">Poly30</strain>
    </source>
</reference>
<feature type="transmembrane region" description="Helical" evidence="2">
    <location>
        <begin position="75"/>
        <end position="93"/>
    </location>
</feature>
<dbReference type="Pfam" id="PF02518">
    <property type="entry name" value="HATPase_c"/>
    <property type="match status" value="1"/>
</dbReference>
<dbReference type="EC" id="2.7.13.3" evidence="4"/>
<feature type="region of interest" description="Disordered" evidence="1">
    <location>
        <begin position="144"/>
        <end position="212"/>
    </location>
</feature>
<dbReference type="Pfam" id="PF06580">
    <property type="entry name" value="His_kinase"/>
    <property type="match status" value="1"/>
</dbReference>
<keyword evidence="4" id="KW-0808">Transferase</keyword>
<evidence type="ECO:0000256" key="1">
    <source>
        <dbReference type="SAM" id="MobiDB-lite"/>
    </source>
</evidence>
<dbReference type="InterPro" id="IPR005467">
    <property type="entry name" value="His_kinase_dom"/>
</dbReference>
<gene>
    <name evidence="4" type="primary">yehU</name>
    <name evidence="4" type="ORF">Poly30_32860</name>
</gene>
<evidence type="ECO:0000313" key="4">
    <source>
        <dbReference type="EMBL" id="QDV07754.1"/>
    </source>
</evidence>
<keyword evidence="2" id="KW-1133">Transmembrane helix</keyword>
<evidence type="ECO:0000256" key="2">
    <source>
        <dbReference type="SAM" id="Phobius"/>
    </source>
</evidence>
<dbReference type="InterPro" id="IPR003594">
    <property type="entry name" value="HATPase_dom"/>
</dbReference>
<feature type="compositionally biased region" description="Basic and acidic residues" evidence="1">
    <location>
        <begin position="145"/>
        <end position="167"/>
    </location>
</feature>
<dbReference type="InterPro" id="IPR010559">
    <property type="entry name" value="Sig_transdc_His_kin_internal"/>
</dbReference>
<organism evidence="4 5">
    <name type="scientific">Saltatorellus ferox</name>
    <dbReference type="NCBI Taxonomy" id="2528018"/>
    <lineage>
        <taxon>Bacteria</taxon>
        <taxon>Pseudomonadati</taxon>
        <taxon>Planctomycetota</taxon>
        <taxon>Planctomycetia</taxon>
        <taxon>Planctomycetia incertae sedis</taxon>
        <taxon>Saltatorellus</taxon>
    </lineage>
</organism>